<sequence>MMSAQGKQKRLTTASIRSMKGGGRIVCLTAYTTPIARLLDPHCDLLLVGDSLGMVLYGMETTVGVTLDMMIAHGRAVMRGTSHACVIVDLPFGSYQESKEQAYRNAVRILQETGCDGVKLEGGEEMAETIAFLTSRGVPVFAHVGLMPQLVNTAGGFRSLGHSEQEAAKIRRDAAAVADAGAFAVVIEGTVEPLAREITASLAIPTVGIGASVACDGQVLVSDDMLGLFSDFKPRFVKRFADLSPLVSQAVEAYAEDVRAGRFPGAEHTFQPRK</sequence>
<dbReference type="UniPathway" id="UPA00028">
    <property type="reaction ID" value="UER00003"/>
</dbReference>
<dbReference type="CDD" id="cd06557">
    <property type="entry name" value="KPHMT-like"/>
    <property type="match status" value="1"/>
</dbReference>
<comment type="catalytic activity">
    <reaction evidence="7">
        <text>(6R)-5,10-methylene-5,6,7,8-tetrahydrofolate + 3-methyl-2-oxobutanoate + H2O = 2-dehydropantoate + (6S)-5,6,7,8-tetrahydrofolate</text>
        <dbReference type="Rhea" id="RHEA:11824"/>
        <dbReference type="ChEBI" id="CHEBI:11561"/>
        <dbReference type="ChEBI" id="CHEBI:11851"/>
        <dbReference type="ChEBI" id="CHEBI:15377"/>
        <dbReference type="ChEBI" id="CHEBI:15636"/>
        <dbReference type="ChEBI" id="CHEBI:57453"/>
        <dbReference type="EC" id="2.1.2.11"/>
    </reaction>
</comment>
<dbReference type="InterPro" id="IPR015813">
    <property type="entry name" value="Pyrv/PenolPyrv_kinase-like_dom"/>
</dbReference>
<comment type="pathway">
    <text evidence="1 7">Cofactor biosynthesis; (R)-pantothenate biosynthesis; (R)-pantoate from 3-methyl-2-oxobutanoate: step 1/2.</text>
</comment>
<feature type="binding site" evidence="7 10">
    <location>
        <position position="89"/>
    </location>
    <ligand>
        <name>Mg(2+)</name>
        <dbReference type="ChEBI" id="CHEBI:18420"/>
    </ligand>
</feature>
<dbReference type="GO" id="GO:0008168">
    <property type="term" value="F:methyltransferase activity"/>
    <property type="evidence" value="ECO:0007669"/>
    <property type="project" value="UniProtKB-KW"/>
</dbReference>
<dbReference type="FunFam" id="3.20.20.60:FF:000003">
    <property type="entry name" value="3-methyl-2-oxobutanoate hydroxymethyltransferase"/>
    <property type="match status" value="1"/>
</dbReference>
<evidence type="ECO:0000256" key="8">
    <source>
        <dbReference type="PIRSR" id="PIRSR000388-1"/>
    </source>
</evidence>
<organism evidence="11 12">
    <name type="scientific">Rhizobium metallidurans</name>
    <dbReference type="NCBI Taxonomy" id="1265931"/>
    <lineage>
        <taxon>Bacteria</taxon>
        <taxon>Pseudomonadati</taxon>
        <taxon>Pseudomonadota</taxon>
        <taxon>Alphaproteobacteria</taxon>
        <taxon>Hyphomicrobiales</taxon>
        <taxon>Rhizobiaceae</taxon>
        <taxon>Rhizobium/Agrobacterium group</taxon>
        <taxon>Rhizobium</taxon>
    </lineage>
</organism>
<evidence type="ECO:0000256" key="4">
    <source>
        <dbReference type="ARBA" id="ARBA00022655"/>
    </source>
</evidence>
<comment type="function">
    <text evidence="6 7">Catalyzes the reversible reaction in which hydroxymethyl group from 5,10-methylenetetrahydrofolate is transferred onto alpha-ketoisovalerate to form ketopantoate.</text>
</comment>
<dbReference type="Pfam" id="PF02548">
    <property type="entry name" value="Pantoate_transf"/>
    <property type="match status" value="1"/>
</dbReference>
<evidence type="ECO:0000256" key="5">
    <source>
        <dbReference type="ARBA" id="ARBA00022679"/>
    </source>
</evidence>
<feature type="binding site" evidence="7 10">
    <location>
        <position position="50"/>
    </location>
    <ligand>
        <name>Mg(2+)</name>
        <dbReference type="ChEBI" id="CHEBI:18420"/>
    </ligand>
</feature>
<dbReference type="SUPFAM" id="SSF51621">
    <property type="entry name" value="Phosphoenolpyruvate/pyruvate domain"/>
    <property type="match status" value="1"/>
</dbReference>
<dbReference type="GO" id="GO:0000287">
    <property type="term" value="F:magnesium ion binding"/>
    <property type="evidence" value="ECO:0007669"/>
    <property type="project" value="TreeGrafter"/>
</dbReference>
<comment type="subunit">
    <text evidence="3 7">Homodecamer; pentamer of dimers.</text>
</comment>
<dbReference type="PANTHER" id="PTHR20881">
    <property type="entry name" value="3-METHYL-2-OXOBUTANOATE HYDROXYMETHYLTRANSFERASE"/>
    <property type="match status" value="1"/>
</dbReference>
<dbReference type="InterPro" id="IPR040442">
    <property type="entry name" value="Pyrv_kinase-like_dom_sf"/>
</dbReference>
<dbReference type="Gene3D" id="3.20.20.60">
    <property type="entry name" value="Phosphoenolpyruvate-binding domains"/>
    <property type="match status" value="1"/>
</dbReference>
<comment type="similarity">
    <text evidence="2 7">Belongs to the PanB family.</text>
</comment>
<dbReference type="NCBIfam" id="TIGR00222">
    <property type="entry name" value="panB"/>
    <property type="match status" value="1"/>
</dbReference>
<evidence type="ECO:0000256" key="1">
    <source>
        <dbReference type="ARBA" id="ARBA00005033"/>
    </source>
</evidence>
<evidence type="ECO:0000256" key="6">
    <source>
        <dbReference type="ARBA" id="ARBA00056497"/>
    </source>
</evidence>
<dbReference type="Proteomes" id="UP000582090">
    <property type="component" value="Unassembled WGS sequence"/>
</dbReference>
<feature type="binding site" evidence="7 10">
    <location>
        <position position="121"/>
    </location>
    <ligand>
        <name>Mg(2+)</name>
        <dbReference type="ChEBI" id="CHEBI:18420"/>
    </ligand>
</feature>
<keyword evidence="5 7" id="KW-0808">Transferase</keyword>
<evidence type="ECO:0000256" key="10">
    <source>
        <dbReference type="PIRSR" id="PIRSR000388-3"/>
    </source>
</evidence>
<comment type="subcellular location">
    <subcellularLocation>
        <location evidence="7">Cytoplasm</location>
    </subcellularLocation>
</comment>
<dbReference type="GO" id="GO:0015940">
    <property type="term" value="P:pantothenate biosynthetic process"/>
    <property type="evidence" value="ECO:0007669"/>
    <property type="project" value="UniProtKB-UniRule"/>
</dbReference>
<keyword evidence="12" id="KW-1185">Reference proteome</keyword>
<dbReference type="PIRSF" id="PIRSF000388">
    <property type="entry name" value="Pantoate_hydroxy_MeTrfase"/>
    <property type="match status" value="1"/>
</dbReference>
<evidence type="ECO:0000313" key="12">
    <source>
        <dbReference type="Proteomes" id="UP000582090"/>
    </source>
</evidence>
<evidence type="ECO:0000256" key="2">
    <source>
        <dbReference type="ARBA" id="ARBA00008676"/>
    </source>
</evidence>
<dbReference type="GO" id="GO:0003864">
    <property type="term" value="F:3-methyl-2-oxobutanoate hydroxymethyltransferase activity"/>
    <property type="evidence" value="ECO:0007669"/>
    <property type="project" value="UniProtKB-UniRule"/>
</dbReference>
<keyword evidence="11" id="KW-0489">Methyltransferase</keyword>
<feature type="active site" description="Proton acceptor" evidence="7 8">
    <location>
        <position position="188"/>
    </location>
</feature>
<evidence type="ECO:0000256" key="3">
    <source>
        <dbReference type="ARBA" id="ARBA00011424"/>
    </source>
</evidence>
<dbReference type="HAMAP" id="MF_00156">
    <property type="entry name" value="PanB"/>
    <property type="match status" value="1"/>
</dbReference>
<dbReference type="GO" id="GO:0005737">
    <property type="term" value="C:cytoplasm"/>
    <property type="evidence" value="ECO:0007669"/>
    <property type="project" value="UniProtKB-SubCell"/>
</dbReference>
<dbReference type="PANTHER" id="PTHR20881:SF0">
    <property type="entry name" value="3-METHYL-2-OXOBUTANOATE HYDROXYMETHYLTRANSFERASE"/>
    <property type="match status" value="1"/>
</dbReference>
<proteinExistence type="inferred from homology"/>
<keyword evidence="7 10" id="KW-0460">Magnesium</keyword>
<comment type="caution">
    <text evidence="11">The sequence shown here is derived from an EMBL/GenBank/DDBJ whole genome shotgun (WGS) entry which is preliminary data.</text>
</comment>
<evidence type="ECO:0000313" key="11">
    <source>
        <dbReference type="EMBL" id="MBB3962727.1"/>
    </source>
</evidence>
<accession>A0A7W6G9B2</accession>
<evidence type="ECO:0000256" key="9">
    <source>
        <dbReference type="PIRSR" id="PIRSR000388-2"/>
    </source>
</evidence>
<dbReference type="NCBIfam" id="NF001452">
    <property type="entry name" value="PRK00311.1"/>
    <property type="match status" value="1"/>
</dbReference>
<dbReference type="GO" id="GO:0032259">
    <property type="term" value="P:methylation"/>
    <property type="evidence" value="ECO:0007669"/>
    <property type="project" value="UniProtKB-KW"/>
</dbReference>
<reference evidence="11 12" key="1">
    <citation type="submission" date="2020-08" db="EMBL/GenBank/DDBJ databases">
        <title>Genomic Encyclopedia of Type Strains, Phase IV (KMG-IV): sequencing the most valuable type-strain genomes for metagenomic binning, comparative biology and taxonomic classification.</title>
        <authorList>
            <person name="Goeker M."/>
        </authorList>
    </citation>
    <scope>NUCLEOTIDE SEQUENCE [LARGE SCALE GENOMIC DNA]</scope>
    <source>
        <strain evidence="11 12">DSM 26575</strain>
    </source>
</reference>
<evidence type="ECO:0000256" key="7">
    <source>
        <dbReference type="HAMAP-Rule" id="MF_00156"/>
    </source>
</evidence>
<keyword evidence="7" id="KW-0963">Cytoplasm</keyword>
<feature type="binding site" evidence="7 9">
    <location>
        <position position="89"/>
    </location>
    <ligand>
        <name>3-methyl-2-oxobutanoate</name>
        <dbReference type="ChEBI" id="CHEBI:11851"/>
    </ligand>
</feature>
<comment type="cofactor">
    <cofactor evidence="7 10">
        <name>Mg(2+)</name>
        <dbReference type="ChEBI" id="CHEBI:18420"/>
    </cofactor>
    <text evidence="7 10">Binds 1 Mg(2+) ion per subunit.</text>
</comment>
<dbReference type="InterPro" id="IPR003700">
    <property type="entry name" value="Pantoate_hydroxy_MeTrfase"/>
</dbReference>
<dbReference type="AlphaFoldDB" id="A0A7W6G9B2"/>
<dbReference type="EMBL" id="JACIDW010000001">
    <property type="protein sequence ID" value="MBB3962727.1"/>
    <property type="molecule type" value="Genomic_DNA"/>
</dbReference>
<feature type="binding site" evidence="7 9">
    <location>
        <begin position="50"/>
        <end position="51"/>
    </location>
    <ligand>
        <name>3-methyl-2-oxobutanoate</name>
        <dbReference type="ChEBI" id="CHEBI:11851"/>
    </ligand>
</feature>
<dbReference type="EC" id="2.1.2.11" evidence="7"/>
<protein>
    <recommendedName>
        <fullName evidence="7">3-methyl-2-oxobutanoate hydroxymethyltransferase</fullName>
        <ecNumber evidence="7">2.1.2.11</ecNumber>
    </recommendedName>
    <alternativeName>
        <fullName evidence="7">Ketopantoate hydroxymethyltransferase</fullName>
        <shortName evidence="7">KPHMT</shortName>
    </alternativeName>
</protein>
<gene>
    <name evidence="7" type="primary">panB</name>
    <name evidence="11" type="ORF">GGQ67_000345</name>
</gene>
<keyword evidence="4 7" id="KW-0566">Pantothenate biosynthesis</keyword>
<keyword evidence="7 10" id="KW-0479">Metal-binding</keyword>
<name>A0A7W6G9B2_9HYPH</name>
<feature type="binding site" evidence="7 9">
    <location>
        <position position="119"/>
    </location>
    <ligand>
        <name>3-methyl-2-oxobutanoate</name>
        <dbReference type="ChEBI" id="CHEBI:11851"/>
    </ligand>
</feature>